<feature type="domain" description="PepSY" evidence="2">
    <location>
        <begin position="6"/>
        <end position="85"/>
    </location>
</feature>
<gene>
    <name evidence="3" type="ORF">SAMN02745887_02790</name>
</gene>
<reference evidence="3 4" key="1">
    <citation type="submission" date="2016-11" db="EMBL/GenBank/DDBJ databases">
        <authorList>
            <person name="Jaros S."/>
            <person name="Januszkiewicz K."/>
            <person name="Wedrychowicz H."/>
        </authorList>
    </citation>
    <scope>NUCLEOTIDE SEQUENCE [LARGE SCALE GENOMIC DNA]</scope>
    <source>
        <strain evidence="3 4">DSM 18899</strain>
    </source>
</reference>
<accession>A0A1K2HMV8</accession>
<name>A0A1K2HMV8_9NEIS</name>
<evidence type="ECO:0000256" key="1">
    <source>
        <dbReference type="SAM" id="SignalP"/>
    </source>
</evidence>
<proteinExistence type="predicted"/>
<keyword evidence="4" id="KW-1185">Reference proteome</keyword>
<keyword evidence="1" id="KW-0732">Signal</keyword>
<evidence type="ECO:0000259" key="2">
    <source>
        <dbReference type="Pfam" id="PF13670"/>
    </source>
</evidence>
<evidence type="ECO:0000313" key="3">
    <source>
        <dbReference type="EMBL" id="SFZ78095.1"/>
    </source>
</evidence>
<dbReference type="OrthoDB" id="9180865at2"/>
<dbReference type="RefSeq" id="WP_072429287.1">
    <property type="nucleotide sequence ID" value="NZ_FPKR01000011.1"/>
</dbReference>
<feature type="signal peptide" evidence="1">
    <location>
        <begin position="1"/>
        <end position="21"/>
    </location>
</feature>
<protein>
    <recommendedName>
        <fullName evidence="2">PepSY domain-containing protein</fullName>
    </recommendedName>
</protein>
<dbReference type="Pfam" id="PF13670">
    <property type="entry name" value="PepSY_2"/>
    <property type="match status" value="1"/>
</dbReference>
<dbReference type="AlphaFoldDB" id="A0A1K2HMV8"/>
<organism evidence="3 4">
    <name type="scientific">Chitinimonas taiwanensis DSM 18899</name>
    <dbReference type="NCBI Taxonomy" id="1121279"/>
    <lineage>
        <taxon>Bacteria</taxon>
        <taxon>Pseudomonadati</taxon>
        <taxon>Pseudomonadota</taxon>
        <taxon>Betaproteobacteria</taxon>
        <taxon>Neisseriales</taxon>
        <taxon>Chitinibacteraceae</taxon>
        <taxon>Chitinimonas</taxon>
    </lineage>
</organism>
<dbReference type="Proteomes" id="UP000186513">
    <property type="component" value="Unassembled WGS sequence"/>
</dbReference>
<dbReference type="InterPro" id="IPR025711">
    <property type="entry name" value="PepSY"/>
</dbReference>
<evidence type="ECO:0000313" key="4">
    <source>
        <dbReference type="Proteomes" id="UP000186513"/>
    </source>
</evidence>
<sequence length="90" mass="10135">MRLHLLTTALLTALFSTSALAHDESPCTQEPENKWQPLSAALRKAEQAGHTVKNAEVHHKCYEIRGRTRDGKRFEMILNPVTLEARKAAQ</sequence>
<dbReference type="STRING" id="1121279.SAMN02745887_02790"/>
<dbReference type="EMBL" id="FPKR01000011">
    <property type="protein sequence ID" value="SFZ78095.1"/>
    <property type="molecule type" value="Genomic_DNA"/>
</dbReference>
<feature type="chain" id="PRO_5012114477" description="PepSY domain-containing protein" evidence="1">
    <location>
        <begin position="22"/>
        <end position="90"/>
    </location>
</feature>